<dbReference type="GO" id="GO:0005634">
    <property type="term" value="C:nucleus"/>
    <property type="evidence" value="ECO:0007669"/>
    <property type="project" value="UniProtKB-SubCell"/>
</dbReference>
<name>A0A8H3IEW6_9LECA</name>
<dbReference type="OrthoDB" id="27911at2759"/>
<dbReference type="AlphaFoldDB" id="A0A8H3IEW6"/>
<protein>
    <recommendedName>
        <fullName evidence="5">Elongator complex protein 2</fullName>
    </recommendedName>
</protein>
<evidence type="ECO:0000256" key="6">
    <source>
        <dbReference type="ARBA" id="ARBA00022490"/>
    </source>
</evidence>
<reference evidence="12" key="1">
    <citation type="submission" date="2021-03" db="EMBL/GenBank/DDBJ databases">
        <authorList>
            <person name="Tagirdzhanova G."/>
        </authorList>
    </citation>
    <scope>NUCLEOTIDE SEQUENCE</scope>
</reference>
<evidence type="ECO:0000256" key="11">
    <source>
        <dbReference type="PROSITE-ProRule" id="PRU00221"/>
    </source>
</evidence>
<evidence type="ECO:0000256" key="9">
    <source>
        <dbReference type="ARBA" id="ARBA00022737"/>
    </source>
</evidence>
<feature type="repeat" description="WD" evidence="11">
    <location>
        <begin position="58"/>
        <end position="94"/>
    </location>
</feature>
<keyword evidence="7 11" id="KW-0853">WD repeat</keyword>
<keyword evidence="10" id="KW-0539">Nucleus</keyword>
<comment type="caution">
    <text evidence="12">The sequence shown here is derived from an EMBL/GenBank/DDBJ whole genome shotgun (WGS) entry which is preliminary data.</text>
</comment>
<dbReference type="PROSITE" id="PS50294">
    <property type="entry name" value="WD_REPEATS_REGION"/>
    <property type="match status" value="2"/>
</dbReference>
<organism evidence="12 13">
    <name type="scientific">Gomphillus americanus</name>
    <dbReference type="NCBI Taxonomy" id="1940652"/>
    <lineage>
        <taxon>Eukaryota</taxon>
        <taxon>Fungi</taxon>
        <taxon>Dikarya</taxon>
        <taxon>Ascomycota</taxon>
        <taxon>Pezizomycotina</taxon>
        <taxon>Lecanoromycetes</taxon>
        <taxon>OSLEUM clade</taxon>
        <taxon>Ostropomycetidae</taxon>
        <taxon>Ostropales</taxon>
        <taxon>Graphidaceae</taxon>
        <taxon>Gomphilloideae</taxon>
        <taxon>Gomphillus</taxon>
    </lineage>
</organism>
<feature type="repeat" description="WD" evidence="11">
    <location>
        <begin position="398"/>
        <end position="428"/>
    </location>
</feature>
<feature type="repeat" description="WD" evidence="11">
    <location>
        <begin position="206"/>
        <end position="253"/>
    </location>
</feature>
<sequence>MQIDLEYLSVGGNRNPSSADYDSKTGILAFGAGHNVALWQPLVNQDQDDNSQGVFAILQGHSADINTVRFLANGSSGSQILLSGAADRKILVWEKKNSGDAFRRVKILDAHKASVNCIACLPGSLSFASGAADGTVKIWTFANGSSNPEAKLVQSINLQPKYFPLTLSWHPLNLGSNLLVVGGTRSTIQLYRNEDVQSEFTLVATLTGHEGWIRCLDIRAESSNRGSDLLIASASQDKYIRLWRVHQGANLPNLASQDDGDRFGTVAKSLSSKAQKFEVSGLDYIVSFEALLLGHEDWVYTAHWDKSSPKPRLLSASADSSLSLWEPESTSGVWICQTRLGEISIQKGSTTATGSAGGFYSGLWLDGGKAVTCLGRTGSWRKWSQDDQDGPWKAELGVSGHIQTVKGIAWAKNGEYLLSTSADQTTRVHAEWKRGTKRTWHEFARPQIHGYDLNCIDSISSLQFVSGADEKLLRVFDEPSVTSVLLHNLSGLERPVESQAHEAASVPVLGLSNKVVQVTDEYDNERNGDITQSELAASTVPVLATDHPPYEDDLARHTLWPEREKLYGHGYEISAVAASRNGKIVATACKASALDHAVIRLYETNNWHEIPNPLKAHSLTVTCLRFSDDDRFLLSVGRDRQWAVFSRDTVNEQVYSLHTSNPKGHSRMILGAAWAPVNDTTEAVFATAGRDKSVKVWSSGNANGFECRVTIQCEASVITVDFLPQIRTDLLLLASGTETGVVMLSTISINTWSCVSSYALDQSQAPITQVSWRRSNDGEESEANLLAIASEDGSLKVVSISAWTQIVE</sequence>
<dbReference type="InterPro" id="IPR001680">
    <property type="entry name" value="WD40_rpt"/>
</dbReference>
<dbReference type="Proteomes" id="UP000664169">
    <property type="component" value="Unassembled WGS sequence"/>
</dbReference>
<comment type="similarity">
    <text evidence="4">Belongs to the WD repeat ELP2 family.</text>
</comment>
<dbReference type="EMBL" id="CAJPDQ010000023">
    <property type="protein sequence ID" value="CAF9925492.1"/>
    <property type="molecule type" value="Genomic_DNA"/>
</dbReference>
<dbReference type="UniPathway" id="UPA00988"/>
<evidence type="ECO:0000313" key="12">
    <source>
        <dbReference type="EMBL" id="CAF9925492.1"/>
    </source>
</evidence>
<gene>
    <name evidence="12" type="ORF">GOMPHAMPRED_003902</name>
</gene>
<dbReference type="InterPro" id="IPR015943">
    <property type="entry name" value="WD40/YVTN_repeat-like_dom_sf"/>
</dbReference>
<dbReference type="PROSITE" id="PS50082">
    <property type="entry name" value="WD_REPEATS_2"/>
    <property type="match status" value="6"/>
</dbReference>
<dbReference type="InterPro" id="IPR037289">
    <property type="entry name" value="Elp2"/>
</dbReference>
<dbReference type="Gene3D" id="2.130.10.10">
    <property type="entry name" value="YVTN repeat-like/Quinoprotein amine dehydrogenase"/>
    <property type="match status" value="5"/>
</dbReference>
<keyword evidence="6" id="KW-0963">Cytoplasm</keyword>
<dbReference type="GO" id="GO:0002098">
    <property type="term" value="P:tRNA wobble uridine modification"/>
    <property type="evidence" value="ECO:0007669"/>
    <property type="project" value="InterPro"/>
</dbReference>
<evidence type="ECO:0000313" key="13">
    <source>
        <dbReference type="Proteomes" id="UP000664169"/>
    </source>
</evidence>
<evidence type="ECO:0000256" key="4">
    <source>
        <dbReference type="ARBA" id="ARBA00005881"/>
    </source>
</evidence>
<feature type="repeat" description="WD" evidence="11">
    <location>
        <begin position="662"/>
        <end position="698"/>
    </location>
</feature>
<evidence type="ECO:0000256" key="5">
    <source>
        <dbReference type="ARBA" id="ARBA00020267"/>
    </source>
</evidence>
<evidence type="ECO:0000256" key="10">
    <source>
        <dbReference type="ARBA" id="ARBA00023242"/>
    </source>
</evidence>
<dbReference type="PANTHER" id="PTHR44111">
    <property type="entry name" value="ELONGATOR COMPLEX PROTEIN 2"/>
    <property type="match status" value="1"/>
</dbReference>
<evidence type="ECO:0000256" key="7">
    <source>
        <dbReference type="ARBA" id="ARBA00022574"/>
    </source>
</evidence>
<comment type="pathway">
    <text evidence="3">tRNA modification; 5-methoxycarbonylmethyl-2-thiouridine-tRNA biosynthesis.</text>
</comment>
<dbReference type="PANTHER" id="PTHR44111:SF1">
    <property type="entry name" value="ELONGATOR COMPLEX PROTEIN 2"/>
    <property type="match status" value="1"/>
</dbReference>
<evidence type="ECO:0000256" key="1">
    <source>
        <dbReference type="ARBA" id="ARBA00004123"/>
    </source>
</evidence>
<dbReference type="GO" id="GO:0005737">
    <property type="term" value="C:cytoplasm"/>
    <property type="evidence" value="ECO:0007669"/>
    <property type="project" value="UniProtKB-SubCell"/>
</dbReference>
<keyword evidence="9" id="KW-0677">Repeat</keyword>
<feature type="repeat" description="WD" evidence="11">
    <location>
        <begin position="292"/>
        <end position="326"/>
    </location>
</feature>
<dbReference type="FunFam" id="2.130.10.10:FF:000400">
    <property type="entry name" value="Elongator acetyltransferase complex subunit 2"/>
    <property type="match status" value="1"/>
</dbReference>
<comment type="subcellular location">
    <subcellularLocation>
        <location evidence="2">Cytoplasm</location>
    </subcellularLocation>
    <subcellularLocation>
        <location evidence="1">Nucleus</location>
    </subcellularLocation>
</comment>
<keyword evidence="13" id="KW-1185">Reference proteome</keyword>
<feature type="repeat" description="WD" evidence="11">
    <location>
        <begin position="108"/>
        <end position="149"/>
    </location>
</feature>
<dbReference type="SMART" id="SM00320">
    <property type="entry name" value="WD40"/>
    <property type="match status" value="11"/>
</dbReference>
<evidence type="ECO:0000256" key="3">
    <source>
        <dbReference type="ARBA" id="ARBA00005043"/>
    </source>
</evidence>
<proteinExistence type="inferred from homology"/>
<accession>A0A8H3IEW6</accession>
<evidence type="ECO:0000256" key="2">
    <source>
        <dbReference type="ARBA" id="ARBA00004496"/>
    </source>
</evidence>
<dbReference type="GO" id="GO:0033588">
    <property type="term" value="C:elongator holoenzyme complex"/>
    <property type="evidence" value="ECO:0007669"/>
    <property type="project" value="InterPro"/>
</dbReference>
<dbReference type="SUPFAM" id="SSF50978">
    <property type="entry name" value="WD40 repeat-like"/>
    <property type="match status" value="2"/>
</dbReference>
<evidence type="ECO:0000256" key="8">
    <source>
        <dbReference type="ARBA" id="ARBA00022694"/>
    </source>
</evidence>
<dbReference type="InterPro" id="IPR036322">
    <property type="entry name" value="WD40_repeat_dom_sf"/>
</dbReference>
<keyword evidence="8" id="KW-0819">tRNA processing</keyword>
<dbReference type="Pfam" id="PF00400">
    <property type="entry name" value="WD40"/>
    <property type="match status" value="7"/>
</dbReference>